<dbReference type="EMBL" id="JAFCJH010000010">
    <property type="protein sequence ID" value="MBR0796170.1"/>
    <property type="molecule type" value="Genomic_DNA"/>
</dbReference>
<keyword evidence="4" id="KW-0012">Acyltransferase</keyword>
<keyword evidence="3 5" id="KW-0808">Transferase</keyword>
<sequence>MSGTAVIDEYISGFGSSVLGGFAECMPWELTLGSVGIVERLLSGLRDGYAIAGGVAVHHTSTVENGAVLKGPAIIGPDCFIAAGAYVRGGCWLEAGCILGPGAELKSSFVFRGSKLAHFNFVGDSLLGSGVNLEAGSIIANYRNEWPRPAISFFHHGRRLETGAEKFGALVGDQTRIGANAVIAPGAILAQSTVVKRLSLIDQAVEQG</sequence>
<organism evidence="5 6">
    <name type="scientific">Bradyrhizobium jicamae</name>
    <dbReference type="NCBI Taxonomy" id="280332"/>
    <lineage>
        <taxon>Bacteria</taxon>
        <taxon>Pseudomonadati</taxon>
        <taxon>Pseudomonadota</taxon>
        <taxon>Alphaproteobacteria</taxon>
        <taxon>Hyphomicrobiales</taxon>
        <taxon>Nitrobacteraceae</taxon>
        <taxon>Bradyrhizobium</taxon>
    </lineage>
</organism>
<comment type="similarity">
    <text evidence="2">In the N-terminal section; belongs to the N-acetylglucosamine-1-phosphate uridyltransferase family.</text>
</comment>
<evidence type="ECO:0000313" key="5">
    <source>
        <dbReference type="EMBL" id="MBR0796170.1"/>
    </source>
</evidence>
<gene>
    <name evidence="5" type="ORF">JQ615_12295</name>
</gene>
<comment type="caution">
    <text evidence="5">The sequence shown here is derived from an EMBL/GenBank/DDBJ whole genome shotgun (WGS) entry which is preliminary data.</text>
</comment>
<proteinExistence type="inferred from homology"/>
<evidence type="ECO:0000256" key="4">
    <source>
        <dbReference type="ARBA" id="ARBA00023315"/>
    </source>
</evidence>
<evidence type="ECO:0000256" key="3">
    <source>
        <dbReference type="ARBA" id="ARBA00022679"/>
    </source>
</evidence>
<dbReference type="GO" id="GO:0016740">
    <property type="term" value="F:transferase activity"/>
    <property type="evidence" value="ECO:0007669"/>
    <property type="project" value="UniProtKB-KW"/>
</dbReference>
<dbReference type="Proteomes" id="UP001315278">
    <property type="component" value="Unassembled WGS sequence"/>
</dbReference>
<dbReference type="PANTHER" id="PTHR43584:SF8">
    <property type="entry name" value="N-ACETYLMURAMATE ALPHA-1-PHOSPHATE URIDYLYLTRANSFERASE"/>
    <property type="match status" value="1"/>
</dbReference>
<name>A0ABS5FHB2_9BRAD</name>
<keyword evidence="6" id="KW-1185">Reference proteome</keyword>
<evidence type="ECO:0000256" key="2">
    <source>
        <dbReference type="ARBA" id="ARBA00007947"/>
    </source>
</evidence>
<dbReference type="SUPFAM" id="SSF51161">
    <property type="entry name" value="Trimeric LpxA-like enzymes"/>
    <property type="match status" value="1"/>
</dbReference>
<evidence type="ECO:0000313" key="6">
    <source>
        <dbReference type="Proteomes" id="UP001315278"/>
    </source>
</evidence>
<dbReference type="Gene3D" id="2.160.10.10">
    <property type="entry name" value="Hexapeptide repeat proteins"/>
    <property type="match status" value="1"/>
</dbReference>
<reference evidence="6" key="1">
    <citation type="journal article" date="2021" name="ISME J.">
        <title>Evolutionary origin and ecological implication of a unique nif island in free-living Bradyrhizobium lineages.</title>
        <authorList>
            <person name="Tao J."/>
        </authorList>
    </citation>
    <scope>NUCLEOTIDE SEQUENCE [LARGE SCALE GENOMIC DNA]</scope>
    <source>
        <strain evidence="6">SZCCT0434</strain>
    </source>
</reference>
<evidence type="ECO:0000256" key="1">
    <source>
        <dbReference type="ARBA" id="ARBA00007707"/>
    </source>
</evidence>
<dbReference type="InterPro" id="IPR001451">
    <property type="entry name" value="Hexapep"/>
</dbReference>
<dbReference type="PANTHER" id="PTHR43584">
    <property type="entry name" value="NUCLEOTIDYL TRANSFERASE"/>
    <property type="match status" value="1"/>
</dbReference>
<dbReference type="InterPro" id="IPR050065">
    <property type="entry name" value="GlmU-like"/>
</dbReference>
<protein>
    <submittedName>
        <fullName evidence="5">LpxA family transferase</fullName>
    </submittedName>
</protein>
<dbReference type="Pfam" id="PF00132">
    <property type="entry name" value="Hexapep"/>
    <property type="match status" value="1"/>
</dbReference>
<dbReference type="InterPro" id="IPR011004">
    <property type="entry name" value="Trimer_LpxA-like_sf"/>
</dbReference>
<accession>A0ABS5FHB2</accession>
<comment type="similarity">
    <text evidence="1">In the C-terminal section; belongs to the transferase hexapeptide repeat family.</text>
</comment>